<feature type="region of interest" description="Disordered" evidence="1">
    <location>
        <begin position="148"/>
        <end position="186"/>
    </location>
</feature>
<reference evidence="3" key="1">
    <citation type="submission" date="2020-04" db="EMBL/GenBank/DDBJ databases">
        <authorList>
            <person name="Zhang T."/>
        </authorList>
    </citation>
    <scope>NUCLEOTIDE SEQUENCE</scope>
    <source>
        <strain evidence="3">HKST-UBA01</strain>
    </source>
</reference>
<feature type="transmembrane region" description="Helical" evidence="2">
    <location>
        <begin position="17"/>
        <end position="35"/>
    </location>
</feature>
<accession>A0A955LGW7</accession>
<dbReference type="AlphaFoldDB" id="A0A955LGW7"/>
<comment type="caution">
    <text evidence="3">The sequence shown here is derived from an EMBL/GenBank/DDBJ whole genome shotgun (WGS) entry which is preliminary data.</text>
</comment>
<feature type="transmembrane region" description="Helical" evidence="2">
    <location>
        <begin position="41"/>
        <end position="61"/>
    </location>
</feature>
<keyword evidence="2" id="KW-0472">Membrane</keyword>
<keyword evidence="2" id="KW-1133">Transmembrane helix</keyword>
<gene>
    <name evidence="3" type="ORF">KC571_01650</name>
</gene>
<evidence type="ECO:0000256" key="1">
    <source>
        <dbReference type="SAM" id="MobiDB-lite"/>
    </source>
</evidence>
<reference evidence="3" key="2">
    <citation type="journal article" date="2021" name="Microbiome">
        <title>Successional dynamics and alternative stable states in a saline activated sludge microbial community over 9 years.</title>
        <authorList>
            <person name="Wang Y."/>
            <person name="Ye J."/>
            <person name="Ju F."/>
            <person name="Liu L."/>
            <person name="Boyd J.A."/>
            <person name="Deng Y."/>
            <person name="Parks D.H."/>
            <person name="Jiang X."/>
            <person name="Yin X."/>
            <person name="Woodcroft B.J."/>
            <person name="Tyson G.W."/>
            <person name="Hugenholtz P."/>
            <person name="Polz M.F."/>
            <person name="Zhang T."/>
        </authorList>
    </citation>
    <scope>NUCLEOTIDE SEQUENCE</scope>
    <source>
        <strain evidence="3">HKST-UBA01</strain>
    </source>
</reference>
<keyword evidence="2" id="KW-0812">Transmembrane</keyword>
<feature type="compositionally biased region" description="Polar residues" evidence="1">
    <location>
        <begin position="148"/>
        <end position="176"/>
    </location>
</feature>
<evidence type="ECO:0000313" key="4">
    <source>
        <dbReference type="Proteomes" id="UP000701698"/>
    </source>
</evidence>
<protein>
    <submittedName>
        <fullName evidence="3">PrgI family protein</fullName>
    </submittedName>
</protein>
<organism evidence="3 4">
    <name type="scientific">candidate division WWE3 bacterium</name>
    <dbReference type="NCBI Taxonomy" id="2053526"/>
    <lineage>
        <taxon>Bacteria</taxon>
        <taxon>Katanobacteria</taxon>
    </lineage>
</organism>
<dbReference type="EMBL" id="JAGQKX010000028">
    <property type="protein sequence ID" value="MCA9390082.1"/>
    <property type="molecule type" value="Genomic_DNA"/>
</dbReference>
<evidence type="ECO:0000313" key="3">
    <source>
        <dbReference type="EMBL" id="MCA9390082.1"/>
    </source>
</evidence>
<sequence>MTKFESKIIGQFTPKQFIYLAVGGLAIMLFFMLPFPGIIRIGAVLVIAPVSVLLAIVSFGGRRTDTWVVMFLGAAAKPTLRVWKKEAVPPETLLPSYVVPHVKTAKSSKTSNDLEDFLNFWRTQEQKKDYSDEEKAFLQKISMLSRQYEPTQSGQTVPQNIQPISASSTIPNVNVTEESEARNIEP</sequence>
<name>A0A955LGW7_UNCKA</name>
<evidence type="ECO:0000256" key="2">
    <source>
        <dbReference type="SAM" id="Phobius"/>
    </source>
</evidence>
<proteinExistence type="predicted"/>
<dbReference type="Proteomes" id="UP000701698">
    <property type="component" value="Unassembled WGS sequence"/>
</dbReference>